<dbReference type="PANTHER" id="PTHR36838:SF3">
    <property type="entry name" value="TRANSPORTER AUXIN EFFLUX CARRIER EC FAMILY"/>
    <property type="match status" value="1"/>
</dbReference>
<keyword evidence="2" id="KW-0813">Transport</keyword>
<feature type="transmembrane region" description="Helical" evidence="7">
    <location>
        <begin position="254"/>
        <end position="274"/>
    </location>
</feature>
<feature type="transmembrane region" description="Helical" evidence="7">
    <location>
        <begin position="6"/>
        <end position="22"/>
    </location>
</feature>
<keyword evidence="9" id="KW-1185">Reference proteome</keyword>
<keyword evidence="5 7" id="KW-1133">Transmembrane helix</keyword>
<dbReference type="Proteomes" id="UP000524404">
    <property type="component" value="Unassembled WGS sequence"/>
</dbReference>
<evidence type="ECO:0000256" key="6">
    <source>
        <dbReference type="ARBA" id="ARBA00023136"/>
    </source>
</evidence>
<dbReference type="AlphaFoldDB" id="A0A841EN02"/>
<gene>
    <name evidence="8" type="ORF">HNP25_003743</name>
</gene>
<feature type="transmembrane region" description="Helical" evidence="7">
    <location>
        <begin position="92"/>
        <end position="111"/>
    </location>
</feature>
<proteinExistence type="predicted"/>
<reference evidence="8 9" key="1">
    <citation type="submission" date="2020-08" db="EMBL/GenBank/DDBJ databases">
        <title>Functional genomics of gut bacteria from endangered species of beetles.</title>
        <authorList>
            <person name="Carlos-Shanley C."/>
        </authorList>
    </citation>
    <scope>NUCLEOTIDE SEQUENCE [LARGE SCALE GENOMIC DNA]</scope>
    <source>
        <strain evidence="8 9">S00070</strain>
    </source>
</reference>
<dbReference type="RefSeq" id="WP_184136563.1">
    <property type="nucleotide sequence ID" value="NZ_JACHKT010000035.1"/>
</dbReference>
<feature type="transmembrane region" description="Helical" evidence="7">
    <location>
        <begin position="59"/>
        <end position="80"/>
    </location>
</feature>
<evidence type="ECO:0000256" key="1">
    <source>
        <dbReference type="ARBA" id="ARBA00004141"/>
    </source>
</evidence>
<evidence type="ECO:0000313" key="9">
    <source>
        <dbReference type="Proteomes" id="UP000524404"/>
    </source>
</evidence>
<keyword evidence="6 7" id="KW-0472">Membrane</keyword>
<keyword evidence="4 7" id="KW-0812">Transmembrane</keyword>
<evidence type="ECO:0000313" key="8">
    <source>
        <dbReference type="EMBL" id="MBB6005072.1"/>
    </source>
</evidence>
<protein>
    <submittedName>
        <fullName evidence="8">Putative permease</fullName>
    </submittedName>
</protein>
<feature type="transmembrane region" description="Helical" evidence="7">
    <location>
        <begin position="203"/>
        <end position="223"/>
    </location>
</feature>
<dbReference type="InterPro" id="IPR004776">
    <property type="entry name" value="Mem_transp_PIN-like"/>
</dbReference>
<feature type="transmembrane region" description="Helical" evidence="7">
    <location>
        <begin position="161"/>
        <end position="183"/>
    </location>
</feature>
<comment type="subcellular location">
    <subcellularLocation>
        <location evidence="1">Membrane</location>
        <topology evidence="1">Multi-pass membrane protein</topology>
    </subcellularLocation>
</comment>
<dbReference type="Pfam" id="PF03547">
    <property type="entry name" value="Mem_trans"/>
    <property type="match status" value="1"/>
</dbReference>
<evidence type="ECO:0000256" key="4">
    <source>
        <dbReference type="ARBA" id="ARBA00022692"/>
    </source>
</evidence>
<comment type="caution">
    <text evidence="8">The sequence shown here is derived from an EMBL/GenBank/DDBJ whole genome shotgun (WGS) entry which is preliminary data.</text>
</comment>
<dbReference type="GO" id="GO:0055085">
    <property type="term" value="P:transmembrane transport"/>
    <property type="evidence" value="ECO:0007669"/>
    <property type="project" value="InterPro"/>
</dbReference>
<name>A0A841EN02_9BACT</name>
<accession>A0A841EN02</accession>
<evidence type="ECO:0000256" key="5">
    <source>
        <dbReference type="ARBA" id="ARBA00022989"/>
    </source>
</evidence>
<dbReference type="GO" id="GO:0016020">
    <property type="term" value="C:membrane"/>
    <property type="evidence" value="ECO:0007669"/>
    <property type="project" value="UniProtKB-SubCell"/>
</dbReference>
<organism evidence="8 9">
    <name type="scientific">Arcicella rosea</name>
    <dbReference type="NCBI Taxonomy" id="502909"/>
    <lineage>
        <taxon>Bacteria</taxon>
        <taxon>Pseudomonadati</taxon>
        <taxon>Bacteroidota</taxon>
        <taxon>Cytophagia</taxon>
        <taxon>Cytophagales</taxon>
        <taxon>Flectobacillaceae</taxon>
        <taxon>Arcicella</taxon>
    </lineage>
</organism>
<dbReference type="PANTHER" id="PTHR36838">
    <property type="entry name" value="AUXIN EFFLUX CARRIER FAMILY PROTEIN"/>
    <property type="match status" value="1"/>
</dbReference>
<feature type="transmembrane region" description="Helical" evidence="7">
    <location>
        <begin position="230"/>
        <end position="248"/>
    </location>
</feature>
<feature type="transmembrane region" description="Helical" evidence="7">
    <location>
        <begin position="117"/>
        <end position="140"/>
    </location>
</feature>
<keyword evidence="3" id="KW-1003">Cell membrane</keyword>
<evidence type="ECO:0000256" key="7">
    <source>
        <dbReference type="SAM" id="Phobius"/>
    </source>
</evidence>
<evidence type="ECO:0000256" key="3">
    <source>
        <dbReference type="ARBA" id="ARBA00022475"/>
    </source>
</evidence>
<feature type="transmembrane region" description="Helical" evidence="7">
    <location>
        <begin position="286"/>
        <end position="308"/>
    </location>
</feature>
<sequence length="309" mass="34610">MNQTNTVFITALSIILVGYFLKRQNIVSEKEGKIISKLLMHTTFPALMFLTMKRVHFEFNLLLLPVISFCFSLLTMFTAAKLFKNQTQKMKAILIMGSGGFNLGLFAYPLIEGIWGQAGMVYAAMFDFGNSFAVFGLVYGTGVFMSDRNEGVSISQNAKKAILKIFTLLPFQAILLGVFVNLAKIEIPTIVIDVIDVMARGNKVIVLLIMGIYLNISTSGEIFKKVSKVLLIRYFWGFLLGFTFFYFLPVEQLYRNVLLIVLIIPVGMTILPFSDELNYDTKIAGMLVNVSMLISFAMMWALVIGLNLA</sequence>
<evidence type="ECO:0000256" key="2">
    <source>
        <dbReference type="ARBA" id="ARBA00022448"/>
    </source>
</evidence>
<dbReference type="EMBL" id="JACHKT010000035">
    <property type="protein sequence ID" value="MBB6005072.1"/>
    <property type="molecule type" value="Genomic_DNA"/>
</dbReference>